<dbReference type="EMBL" id="JAHKNI010000023">
    <property type="protein sequence ID" value="MBU3067647.1"/>
    <property type="molecule type" value="Genomic_DNA"/>
</dbReference>
<dbReference type="CDD" id="cd05154">
    <property type="entry name" value="ACAD10_11_N-like"/>
    <property type="match status" value="1"/>
</dbReference>
<comment type="caution">
    <text evidence="2">The sequence shown here is derived from an EMBL/GenBank/DDBJ whole genome shotgun (WGS) entry which is preliminary data.</text>
</comment>
<evidence type="ECO:0000313" key="3">
    <source>
        <dbReference type="Proteomes" id="UP000733379"/>
    </source>
</evidence>
<dbReference type="SUPFAM" id="SSF56112">
    <property type="entry name" value="Protein kinase-like (PK-like)"/>
    <property type="match status" value="1"/>
</dbReference>
<dbReference type="RefSeq" id="WP_215923717.1">
    <property type="nucleotide sequence ID" value="NZ_JAHKNI010000023.1"/>
</dbReference>
<gene>
    <name evidence="2" type="ORF">KO481_39775</name>
</gene>
<dbReference type="InterPro" id="IPR002575">
    <property type="entry name" value="Aminoglycoside_PTrfase"/>
</dbReference>
<evidence type="ECO:0000313" key="2">
    <source>
        <dbReference type="EMBL" id="MBU3067647.1"/>
    </source>
</evidence>
<accession>A0ABS6BBH1</accession>
<dbReference type="Gene3D" id="3.90.1200.10">
    <property type="match status" value="1"/>
</dbReference>
<keyword evidence="3" id="KW-1185">Reference proteome</keyword>
<dbReference type="Proteomes" id="UP000733379">
    <property type="component" value="Unassembled WGS sequence"/>
</dbReference>
<proteinExistence type="predicted"/>
<protein>
    <submittedName>
        <fullName evidence="2">Phosphotransferase family protein</fullName>
    </submittedName>
</protein>
<feature type="domain" description="Aminoglycoside phosphotransferase" evidence="1">
    <location>
        <begin position="76"/>
        <end position="292"/>
    </location>
</feature>
<reference evidence="2 3" key="1">
    <citation type="submission" date="2021-06" db="EMBL/GenBank/DDBJ databases">
        <title>Actinomycetes sequencing.</title>
        <authorList>
            <person name="Shan Q."/>
        </authorList>
    </citation>
    <scope>NUCLEOTIDE SEQUENCE [LARGE SCALE GENOMIC DNA]</scope>
    <source>
        <strain evidence="2 3">NEAU-G5</strain>
    </source>
</reference>
<sequence length="380" mass="43029">MATESDHDPEQAWHLTVSTRDLNETAARLASWLGTKVDCAGTAKVTGLTRPQAGGMSSTTILFDASWEAGGEPGGGSFVARMAPEPQSFPAFETYDLTRQFTIMQTVAAQADVPIPGLCWLEEDESVLGAPFFVMRRVDGRIPEDNPPYVFVGWLHDATPQERMQLTHNTIEIIAKIHDIAEPVAKFPMLTTPGAESALRAHVDAARAWYHWALADDGYPIPLLERAFEWLEQHWPEDPGPDVLSWGDSRPGNIIYREFDPIAVLDWEMAALGPRELDVAWVIFIHRFFQDIATRFGQPGLPDYLRRADVVEHYEAITGYRLRDLDFYLVYAALRHGVIMARVKRRMIHFGEDTDTPDRDDYVMHRTCLEQLLDGTYDWE</sequence>
<dbReference type="PANTHER" id="PTHR21310:SF40">
    <property type="entry name" value="AMINOGLYCOSIDE PHOSPHOTRANSFERASE DOMAIN-CONTAINING PROTEIN-RELATED"/>
    <property type="match status" value="1"/>
</dbReference>
<dbReference type="InterPro" id="IPR011009">
    <property type="entry name" value="Kinase-like_dom_sf"/>
</dbReference>
<name>A0ABS6BBH1_9NOCA</name>
<evidence type="ECO:0000259" key="1">
    <source>
        <dbReference type="Pfam" id="PF01636"/>
    </source>
</evidence>
<organism evidence="2 3">
    <name type="scientific">Nocardia albiluteola</name>
    <dbReference type="NCBI Taxonomy" id="2842303"/>
    <lineage>
        <taxon>Bacteria</taxon>
        <taxon>Bacillati</taxon>
        <taxon>Actinomycetota</taxon>
        <taxon>Actinomycetes</taxon>
        <taxon>Mycobacteriales</taxon>
        <taxon>Nocardiaceae</taxon>
        <taxon>Nocardia</taxon>
    </lineage>
</organism>
<dbReference type="Pfam" id="PF01636">
    <property type="entry name" value="APH"/>
    <property type="match status" value="1"/>
</dbReference>
<dbReference type="Gene3D" id="3.30.200.20">
    <property type="entry name" value="Phosphorylase Kinase, domain 1"/>
    <property type="match status" value="1"/>
</dbReference>
<dbReference type="InterPro" id="IPR041726">
    <property type="entry name" value="ACAD10_11_N"/>
</dbReference>
<dbReference type="PANTHER" id="PTHR21310">
    <property type="entry name" value="AMINOGLYCOSIDE PHOSPHOTRANSFERASE-RELATED-RELATED"/>
    <property type="match status" value="1"/>
</dbReference>
<dbReference type="InterPro" id="IPR051678">
    <property type="entry name" value="AGP_Transferase"/>
</dbReference>